<organism evidence="9 10">
    <name type="scientific">Candidatus Gottesmanbacteria bacterium GW2011_GWA2_42_18</name>
    <dbReference type="NCBI Taxonomy" id="1618442"/>
    <lineage>
        <taxon>Bacteria</taxon>
        <taxon>Candidatus Gottesmaniibacteriota</taxon>
    </lineage>
</organism>
<dbReference type="GO" id="GO:0003735">
    <property type="term" value="F:structural constituent of ribosome"/>
    <property type="evidence" value="ECO:0007669"/>
    <property type="project" value="UniProtKB-UniRule"/>
</dbReference>
<evidence type="ECO:0000256" key="5">
    <source>
        <dbReference type="NCBIfam" id="TIGR03654"/>
    </source>
</evidence>
<proteinExistence type="inferred from homology"/>
<evidence type="ECO:0000259" key="8">
    <source>
        <dbReference type="Pfam" id="PF00347"/>
    </source>
</evidence>
<dbReference type="EMBL" id="LCDD01000030">
    <property type="protein sequence ID" value="KKS45714.1"/>
    <property type="molecule type" value="Genomic_DNA"/>
</dbReference>
<evidence type="ECO:0000256" key="6">
    <source>
        <dbReference type="RuleBase" id="RU003869"/>
    </source>
</evidence>
<dbReference type="InterPro" id="IPR036789">
    <property type="entry name" value="Ribosomal_uL6-like_a/b-dom_sf"/>
</dbReference>
<keyword evidence="3 6" id="KW-0687">Ribonucleoprotein</keyword>
<evidence type="ECO:0000256" key="7">
    <source>
        <dbReference type="RuleBase" id="RU003870"/>
    </source>
</evidence>
<dbReference type="PANTHER" id="PTHR11655:SF14">
    <property type="entry name" value="LARGE RIBOSOMAL SUBUNIT PROTEIN UL6M"/>
    <property type="match status" value="1"/>
</dbReference>
<evidence type="ECO:0000256" key="3">
    <source>
        <dbReference type="ARBA" id="ARBA00023274"/>
    </source>
</evidence>
<dbReference type="PROSITE" id="PS00525">
    <property type="entry name" value="RIBOSOMAL_L6_1"/>
    <property type="match status" value="1"/>
</dbReference>
<comment type="caution">
    <text evidence="9">The sequence shown here is derived from an EMBL/GenBank/DDBJ whole genome shotgun (WGS) entry which is preliminary data.</text>
</comment>
<dbReference type="PIRSF" id="PIRSF002162">
    <property type="entry name" value="Ribosomal_L6"/>
    <property type="match status" value="1"/>
</dbReference>
<reference evidence="9 10" key="1">
    <citation type="journal article" date="2015" name="Nature">
        <title>rRNA introns, odd ribosomes, and small enigmatic genomes across a large radiation of phyla.</title>
        <authorList>
            <person name="Brown C.T."/>
            <person name="Hug L.A."/>
            <person name="Thomas B.C."/>
            <person name="Sharon I."/>
            <person name="Castelle C.J."/>
            <person name="Singh A."/>
            <person name="Wilkins M.J."/>
            <person name="Williams K.H."/>
            <person name="Banfield J.F."/>
        </authorList>
    </citation>
    <scope>NUCLEOTIDE SEQUENCE [LARGE SCALE GENOMIC DNA]</scope>
</reference>
<keyword evidence="7" id="KW-0699">rRNA-binding</keyword>
<dbReference type="InterPro" id="IPR002358">
    <property type="entry name" value="Ribosomal_uL6_CS"/>
</dbReference>
<evidence type="ECO:0000313" key="10">
    <source>
        <dbReference type="Proteomes" id="UP000034320"/>
    </source>
</evidence>
<name>A0A0G0ZAP4_9BACT</name>
<dbReference type="SUPFAM" id="SSF56053">
    <property type="entry name" value="Ribosomal protein L6"/>
    <property type="match status" value="2"/>
</dbReference>
<keyword evidence="7" id="KW-0694">RNA-binding</keyword>
<dbReference type="PATRIC" id="fig|1618442.3.peg.1099"/>
<evidence type="ECO:0000256" key="2">
    <source>
        <dbReference type="ARBA" id="ARBA00022980"/>
    </source>
</evidence>
<dbReference type="AlphaFoldDB" id="A0A0G0ZAP4"/>
<dbReference type="PANTHER" id="PTHR11655">
    <property type="entry name" value="60S/50S RIBOSOMAL PROTEIN L6/L9"/>
    <property type="match status" value="1"/>
</dbReference>
<evidence type="ECO:0000256" key="4">
    <source>
        <dbReference type="ARBA" id="ARBA00035454"/>
    </source>
</evidence>
<gene>
    <name evidence="9" type="ORF">UV09_C0030G0003</name>
</gene>
<dbReference type="NCBIfam" id="TIGR03654">
    <property type="entry name" value="L6_bact"/>
    <property type="match status" value="1"/>
</dbReference>
<keyword evidence="2 6" id="KW-0689">Ribosomal protein</keyword>
<dbReference type="Pfam" id="PF00347">
    <property type="entry name" value="Ribosomal_L6"/>
    <property type="match status" value="1"/>
</dbReference>
<comment type="similarity">
    <text evidence="1 6">Belongs to the universal ribosomal protein uL6 family.</text>
</comment>
<accession>A0A0G0ZAP4</accession>
<dbReference type="GO" id="GO:0022625">
    <property type="term" value="C:cytosolic large ribosomal subunit"/>
    <property type="evidence" value="ECO:0007669"/>
    <property type="project" value="UniProtKB-UniRule"/>
</dbReference>
<dbReference type="InterPro" id="IPR019906">
    <property type="entry name" value="Ribosomal_uL6_bac-type"/>
</dbReference>
<protein>
    <recommendedName>
        <fullName evidence="4 5">50S ribosomal protein L6</fullName>
    </recommendedName>
</protein>
<dbReference type="FunFam" id="3.90.930.12:FF:000001">
    <property type="entry name" value="50S ribosomal protein L6"/>
    <property type="match status" value="1"/>
</dbReference>
<feature type="domain" description="Large ribosomal subunit protein uL6 alpha-beta" evidence="8">
    <location>
        <begin position="88"/>
        <end position="161"/>
    </location>
</feature>
<evidence type="ECO:0000256" key="1">
    <source>
        <dbReference type="ARBA" id="ARBA00009356"/>
    </source>
</evidence>
<dbReference type="InterPro" id="IPR020040">
    <property type="entry name" value="Ribosomal_uL6_a/b-dom"/>
</dbReference>
<dbReference type="Proteomes" id="UP000034320">
    <property type="component" value="Unassembled WGS sequence"/>
</dbReference>
<dbReference type="GO" id="GO:0019843">
    <property type="term" value="F:rRNA binding"/>
    <property type="evidence" value="ECO:0007669"/>
    <property type="project" value="UniProtKB-UniRule"/>
</dbReference>
<dbReference type="Gene3D" id="3.90.930.12">
    <property type="entry name" value="Ribosomal protein L6, alpha-beta domain"/>
    <property type="match status" value="2"/>
</dbReference>
<evidence type="ECO:0000313" key="9">
    <source>
        <dbReference type="EMBL" id="KKS45714.1"/>
    </source>
</evidence>
<comment type="function">
    <text evidence="7">This protein binds to the 23S rRNA, and is important in its secondary structure. It is located near the subunit interface in the base of the L7/L12 stalk, and near the tRNA binding site of the peptidyltransferase center.</text>
</comment>
<dbReference type="GO" id="GO:0002181">
    <property type="term" value="P:cytoplasmic translation"/>
    <property type="evidence" value="ECO:0007669"/>
    <property type="project" value="TreeGrafter"/>
</dbReference>
<dbReference type="PRINTS" id="PR00059">
    <property type="entry name" value="RIBOSOMALL6"/>
</dbReference>
<sequence>MGKLRQKPIIFQAPTNVSLENGRIKMAGPKGDLQIDIPAKIDAQLEPTKVKLTVADEKDNPLLGLYNSLIRNAISGVSSGWQKTLELVGVGFRAQGTGSELILNVGFSHPVKITAPPGVTFQVSENKIIVSGADKYLVGETAASVRRVKPPEPYKGKGIRYLNEVIRKKLGKAAKAVGAASAAK</sequence>
<dbReference type="InterPro" id="IPR000702">
    <property type="entry name" value="Ribosomal_uL6-like"/>
</dbReference>